<feature type="region of interest" description="Disordered" evidence="4">
    <location>
        <begin position="59"/>
        <end position="90"/>
    </location>
</feature>
<proteinExistence type="predicted"/>
<dbReference type="AlphaFoldDB" id="A0A2U1ML94"/>
<dbReference type="GO" id="GO:0004386">
    <property type="term" value="F:helicase activity"/>
    <property type="evidence" value="ECO:0007669"/>
    <property type="project" value="UniProtKB-KW"/>
</dbReference>
<keyword evidence="6" id="KW-1185">Reference proteome</keyword>
<dbReference type="NCBIfam" id="TIGR01557">
    <property type="entry name" value="myb_SHAQKYF"/>
    <property type="match status" value="1"/>
</dbReference>
<dbReference type="GO" id="GO:0003700">
    <property type="term" value="F:DNA-binding transcription factor activity"/>
    <property type="evidence" value="ECO:0007669"/>
    <property type="project" value="InterPro"/>
</dbReference>
<protein>
    <submittedName>
        <fullName evidence="5">DNA helicase Pif1-like protein</fullName>
    </submittedName>
</protein>
<comment type="caution">
    <text evidence="5">The sequence shown here is derived from an EMBL/GenBank/DDBJ whole genome shotgun (WGS) entry which is preliminary data.</text>
</comment>
<keyword evidence="1" id="KW-0805">Transcription regulation</keyword>
<dbReference type="Gene3D" id="1.10.10.60">
    <property type="entry name" value="Homeodomain-like"/>
    <property type="match status" value="1"/>
</dbReference>
<dbReference type="Proteomes" id="UP000245207">
    <property type="component" value="Unassembled WGS sequence"/>
</dbReference>
<keyword evidence="5" id="KW-0378">Hydrolase</keyword>
<dbReference type="STRING" id="35608.A0A2U1ML94"/>
<dbReference type="PANTHER" id="PTHR31314">
    <property type="entry name" value="MYB FAMILY TRANSCRIPTION FACTOR PHL7-LIKE"/>
    <property type="match status" value="1"/>
</dbReference>
<sequence length="300" mass="35376">MKDDDITILELQTHLQTFRRKTKAVDTFVNTRQQPTFVDTEDWTQQMIYYFKERWEHENNPNINKPAANKRKKEQNNIGHKSERSKKQKKTIQKYTTWSLEMCKKFIEIVVKLGGCQDATPSKILEYMKDDNVTISDVQNHFKKFRGKSKRVDHYVLKNQQPTISETKKWSKELLYYFQVSCKSNQGTQDQTPTEFKGISKEYIDIGEPTETCQSCKAKLWRAETKTKGITEEYSFTMCCKKGEVEIPKMATPPKELLELYTGNDEISKRFFHDIRKFNMMYSFTSMGGKLLKRQANKKS</sequence>
<reference evidence="5 6" key="1">
    <citation type="journal article" date="2018" name="Mol. Plant">
        <title>The genome of Artemisia annua provides insight into the evolution of Asteraceae family and artemisinin biosynthesis.</title>
        <authorList>
            <person name="Shen Q."/>
            <person name="Zhang L."/>
            <person name="Liao Z."/>
            <person name="Wang S."/>
            <person name="Yan T."/>
            <person name="Shi P."/>
            <person name="Liu M."/>
            <person name="Fu X."/>
            <person name="Pan Q."/>
            <person name="Wang Y."/>
            <person name="Lv Z."/>
            <person name="Lu X."/>
            <person name="Zhang F."/>
            <person name="Jiang W."/>
            <person name="Ma Y."/>
            <person name="Chen M."/>
            <person name="Hao X."/>
            <person name="Li L."/>
            <person name="Tang Y."/>
            <person name="Lv G."/>
            <person name="Zhou Y."/>
            <person name="Sun X."/>
            <person name="Brodelius P.E."/>
            <person name="Rose J.K.C."/>
            <person name="Tang K."/>
        </authorList>
    </citation>
    <scope>NUCLEOTIDE SEQUENCE [LARGE SCALE GENOMIC DNA]</scope>
    <source>
        <strain evidence="6">cv. Huhao1</strain>
        <tissue evidence="5">Leaf</tissue>
    </source>
</reference>
<dbReference type="InterPro" id="IPR009057">
    <property type="entry name" value="Homeodomain-like_sf"/>
</dbReference>
<keyword evidence="2" id="KW-0804">Transcription</keyword>
<name>A0A2U1ML94_ARTAN</name>
<evidence type="ECO:0000256" key="3">
    <source>
        <dbReference type="ARBA" id="ARBA00023242"/>
    </source>
</evidence>
<dbReference type="SUPFAM" id="SSF46689">
    <property type="entry name" value="Homeodomain-like"/>
    <property type="match status" value="1"/>
</dbReference>
<gene>
    <name evidence="5" type="ORF">CTI12_AA367000</name>
</gene>
<keyword evidence="5" id="KW-0067">ATP-binding</keyword>
<evidence type="ECO:0000313" key="6">
    <source>
        <dbReference type="Proteomes" id="UP000245207"/>
    </source>
</evidence>
<organism evidence="5 6">
    <name type="scientific">Artemisia annua</name>
    <name type="common">Sweet wormwood</name>
    <dbReference type="NCBI Taxonomy" id="35608"/>
    <lineage>
        <taxon>Eukaryota</taxon>
        <taxon>Viridiplantae</taxon>
        <taxon>Streptophyta</taxon>
        <taxon>Embryophyta</taxon>
        <taxon>Tracheophyta</taxon>
        <taxon>Spermatophyta</taxon>
        <taxon>Magnoliopsida</taxon>
        <taxon>eudicotyledons</taxon>
        <taxon>Gunneridae</taxon>
        <taxon>Pentapetalae</taxon>
        <taxon>asterids</taxon>
        <taxon>campanulids</taxon>
        <taxon>Asterales</taxon>
        <taxon>Asteraceae</taxon>
        <taxon>Asteroideae</taxon>
        <taxon>Anthemideae</taxon>
        <taxon>Artemisiinae</taxon>
        <taxon>Artemisia</taxon>
    </lineage>
</organism>
<evidence type="ECO:0000313" key="5">
    <source>
        <dbReference type="EMBL" id="PWA62019.1"/>
    </source>
</evidence>
<accession>A0A2U1ML94</accession>
<dbReference type="InterPro" id="IPR046955">
    <property type="entry name" value="PHR1-like"/>
</dbReference>
<keyword evidence="5" id="KW-0547">Nucleotide-binding</keyword>
<evidence type="ECO:0000256" key="2">
    <source>
        <dbReference type="ARBA" id="ARBA00023163"/>
    </source>
</evidence>
<dbReference type="OrthoDB" id="1166374at2759"/>
<dbReference type="PANTHER" id="PTHR31314:SF164">
    <property type="entry name" value="HTH MYB-TYPE DOMAIN-CONTAINING PROTEIN"/>
    <property type="match status" value="1"/>
</dbReference>
<evidence type="ECO:0000256" key="4">
    <source>
        <dbReference type="SAM" id="MobiDB-lite"/>
    </source>
</evidence>
<evidence type="ECO:0000256" key="1">
    <source>
        <dbReference type="ARBA" id="ARBA00023015"/>
    </source>
</evidence>
<keyword evidence="5" id="KW-0347">Helicase</keyword>
<dbReference type="EMBL" id="PKPP01004966">
    <property type="protein sequence ID" value="PWA62019.1"/>
    <property type="molecule type" value="Genomic_DNA"/>
</dbReference>
<dbReference type="InterPro" id="IPR006447">
    <property type="entry name" value="Myb_dom_plants"/>
</dbReference>
<dbReference type="GO" id="GO:0003677">
    <property type="term" value="F:DNA binding"/>
    <property type="evidence" value="ECO:0007669"/>
    <property type="project" value="InterPro"/>
</dbReference>
<keyword evidence="3" id="KW-0539">Nucleus</keyword>